<gene>
    <name evidence="2" type="ORF">SMTD_LOCUS6416</name>
</gene>
<proteinExistence type="predicted"/>
<dbReference type="EMBL" id="UZAL01027576">
    <property type="protein sequence ID" value="VDP33797.1"/>
    <property type="molecule type" value="Genomic_DNA"/>
</dbReference>
<keyword evidence="1" id="KW-0812">Transmembrane</keyword>
<evidence type="ECO:0000256" key="1">
    <source>
        <dbReference type="SAM" id="Phobius"/>
    </source>
</evidence>
<accession>A0A3P8C1E2</accession>
<evidence type="ECO:0000313" key="3">
    <source>
        <dbReference type="Proteomes" id="UP000269396"/>
    </source>
</evidence>
<evidence type="ECO:0000313" key="2">
    <source>
        <dbReference type="EMBL" id="VDP33797.1"/>
    </source>
</evidence>
<keyword evidence="3" id="KW-1185">Reference proteome</keyword>
<organism evidence="2 3">
    <name type="scientific">Schistosoma mattheei</name>
    <dbReference type="NCBI Taxonomy" id="31246"/>
    <lineage>
        <taxon>Eukaryota</taxon>
        <taxon>Metazoa</taxon>
        <taxon>Spiralia</taxon>
        <taxon>Lophotrochozoa</taxon>
        <taxon>Platyhelminthes</taxon>
        <taxon>Trematoda</taxon>
        <taxon>Digenea</taxon>
        <taxon>Strigeidida</taxon>
        <taxon>Schistosomatoidea</taxon>
        <taxon>Schistosomatidae</taxon>
        <taxon>Schistosoma</taxon>
    </lineage>
</organism>
<keyword evidence="1" id="KW-1133">Transmembrane helix</keyword>
<protein>
    <recommendedName>
        <fullName evidence="4">SEA domain-containing protein</fullName>
    </recommendedName>
</protein>
<evidence type="ECO:0008006" key="4">
    <source>
        <dbReference type="Google" id="ProtNLM"/>
    </source>
</evidence>
<name>A0A3P8C1E2_9TREM</name>
<sequence>MAIENEALPQYWSVELTNTNTPAYINLAAIFCDSILSSLKLGNPSLSNDAKCTNVTFTPVESSNRLKRQVDATLNQNREQGIQGTANIEIPTPQAKELTTEAFTNIINSGNEKSDNKAGLKLSNVKTKIPVDHTGTIIAIAAAATGILLIVIVIGIIYKYRQRNAALTLNHLK</sequence>
<feature type="transmembrane region" description="Helical" evidence="1">
    <location>
        <begin position="137"/>
        <end position="158"/>
    </location>
</feature>
<dbReference type="AlphaFoldDB" id="A0A3P8C1E2"/>
<reference evidence="2 3" key="1">
    <citation type="submission" date="2018-11" db="EMBL/GenBank/DDBJ databases">
        <authorList>
            <consortium name="Pathogen Informatics"/>
        </authorList>
    </citation>
    <scope>NUCLEOTIDE SEQUENCE [LARGE SCALE GENOMIC DNA]</scope>
    <source>
        <strain>Denwood</strain>
        <strain evidence="3">Zambia</strain>
    </source>
</reference>
<keyword evidence="1" id="KW-0472">Membrane</keyword>
<dbReference type="Proteomes" id="UP000269396">
    <property type="component" value="Unassembled WGS sequence"/>
</dbReference>